<sequence>MAMAVQRLFKGVQVTVGPWTERGFFYDFHFPPESPLTDKDLKKIKKEMAKIMKANLPFVREEVTPAEAEARIRAAGEAYKLEILQSILQRDANAPITIYHIGEPAAPAAAAAPAAVVEGAAEGAAVPAPKSGGPAPWWDLCAGPHVERTGDIDPDAVELESIAGAYWRGDESAPMLTRIHGTAWESAEQLAAYKKLKEEAARRDHRKLGAELNLFSIQEASGGGLVYWHPPGAMVRHLIESFWKELHLARGYQLVYSPHIAKADLWQTSGHLDFYRENMYQQMQVEDENYQLRPMNCPFHISVYKAGYYSYRDLPLRFAELGTVYRYERSGTMHGLFRVRGFTQDDAHIFCLPSQITSEIKGVLDLVEETLGTFGFRDYEVNLSTRPEKSVGSDAIWETAEGALREALAAKGWGYQVDAGGGAFYGPKIDIKIRDAIGRKWQCSTIQLDFNLPERFDVVYMDSGSARQRPIMIHRAIFGSLERFFGVLIENYAGAFPLWLAPVQVRLLTVNDSLADYAHGVAAAMRASGVRVEVVGGASIGKLIRNAETAKTPVICVVGAREAESGSLSVRLYGGQELGSMPAQDVTQRISAATAARSGTF</sequence>
<dbReference type="STRING" id="33097.A0A150FZ55"/>
<keyword evidence="5" id="KW-0547">Nucleotide-binding</keyword>
<dbReference type="Gene3D" id="3.40.50.800">
    <property type="entry name" value="Anticodon-binding domain"/>
    <property type="match status" value="1"/>
</dbReference>
<dbReference type="InterPro" id="IPR018163">
    <property type="entry name" value="Thr/Ala-tRNA-synth_IIc_edit"/>
</dbReference>
<evidence type="ECO:0000256" key="5">
    <source>
        <dbReference type="ARBA" id="ARBA00022741"/>
    </source>
</evidence>
<dbReference type="GO" id="GO:0006435">
    <property type="term" value="P:threonyl-tRNA aminoacylation"/>
    <property type="evidence" value="ECO:0007669"/>
    <property type="project" value="InterPro"/>
</dbReference>
<dbReference type="SUPFAM" id="SSF55186">
    <property type="entry name" value="ThrRS/AlaRS common domain"/>
    <property type="match status" value="1"/>
</dbReference>
<evidence type="ECO:0000256" key="7">
    <source>
        <dbReference type="ARBA" id="ARBA00022840"/>
    </source>
</evidence>
<organism evidence="13 14">
    <name type="scientific">Gonium pectorale</name>
    <name type="common">Green alga</name>
    <dbReference type="NCBI Taxonomy" id="33097"/>
    <lineage>
        <taxon>Eukaryota</taxon>
        <taxon>Viridiplantae</taxon>
        <taxon>Chlorophyta</taxon>
        <taxon>core chlorophytes</taxon>
        <taxon>Chlorophyceae</taxon>
        <taxon>CS clade</taxon>
        <taxon>Chlamydomonadales</taxon>
        <taxon>Volvocaceae</taxon>
        <taxon>Gonium</taxon>
    </lineage>
</organism>
<evidence type="ECO:0000313" key="14">
    <source>
        <dbReference type="Proteomes" id="UP000075714"/>
    </source>
</evidence>
<dbReference type="Gene3D" id="3.30.980.10">
    <property type="entry name" value="Threonyl-trna Synthetase, Chain A, domain 2"/>
    <property type="match status" value="1"/>
</dbReference>
<dbReference type="GO" id="GO:0009570">
    <property type="term" value="C:chloroplast stroma"/>
    <property type="evidence" value="ECO:0007669"/>
    <property type="project" value="TreeGrafter"/>
</dbReference>
<dbReference type="PANTHER" id="PTHR11451:SF44">
    <property type="entry name" value="THREONINE--TRNA LIGASE, CHLOROPLASTIC_MITOCHONDRIAL 2"/>
    <property type="match status" value="1"/>
</dbReference>
<evidence type="ECO:0000256" key="6">
    <source>
        <dbReference type="ARBA" id="ARBA00022833"/>
    </source>
</evidence>
<dbReference type="SUPFAM" id="SSF52954">
    <property type="entry name" value="Class II aaRS ABD-related"/>
    <property type="match status" value="1"/>
</dbReference>
<dbReference type="InterPro" id="IPR002320">
    <property type="entry name" value="Thr-tRNA-ligase_IIa"/>
</dbReference>
<dbReference type="OrthoDB" id="5423599at2759"/>
<keyword evidence="14" id="KW-1185">Reference proteome</keyword>
<evidence type="ECO:0000256" key="4">
    <source>
        <dbReference type="ARBA" id="ARBA00022723"/>
    </source>
</evidence>
<evidence type="ECO:0000256" key="1">
    <source>
        <dbReference type="ARBA" id="ARBA00008226"/>
    </source>
</evidence>
<dbReference type="Pfam" id="PF00587">
    <property type="entry name" value="tRNA-synt_2b"/>
    <property type="match status" value="1"/>
</dbReference>
<comment type="similarity">
    <text evidence="1">Belongs to the class-II aminoacyl-tRNA synthetase family.</text>
</comment>
<proteinExistence type="inferred from homology"/>
<evidence type="ECO:0000259" key="12">
    <source>
        <dbReference type="PROSITE" id="PS50862"/>
    </source>
</evidence>
<dbReference type="Pfam" id="PF07973">
    <property type="entry name" value="tRNA_SAD"/>
    <property type="match status" value="1"/>
</dbReference>
<dbReference type="InterPro" id="IPR045864">
    <property type="entry name" value="aa-tRNA-synth_II/BPL/LPL"/>
</dbReference>
<dbReference type="EC" id="6.1.1.3" evidence="2"/>
<dbReference type="PANTHER" id="PTHR11451">
    <property type="entry name" value="THREONINE-TRNA LIGASE"/>
    <property type="match status" value="1"/>
</dbReference>
<evidence type="ECO:0000256" key="11">
    <source>
        <dbReference type="ARBA" id="ARBA00049515"/>
    </source>
</evidence>
<dbReference type="InterPro" id="IPR002314">
    <property type="entry name" value="aa-tRNA-synt_IIb"/>
</dbReference>
<dbReference type="EMBL" id="LSYV01000113">
    <property type="protein sequence ID" value="KXZ42869.1"/>
    <property type="molecule type" value="Genomic_DNA"/>
</dbReference>
<dbReference type="InterPro" id="IPR047246">
    <property type="entry name" value="ThrRS_anticodon"/>
</dbReference>
<dbReference type="Gene3D" id="3.30.930.10">
    <property type="entry name" value="Bira Bifunctional Protein, Domain 2"/>
    <property type="match status" value="1"/>
</dbReference>
<evidence type="ECO:0000256" key="9">
    <source>
        <dbReference type="ARBA" id="ARBA00023146"/>
    </source>
</evidence>
<keyword evidence="9" id="KW-0030">Aminoacyl-tRNA synthetase</keyword>
<reference evidence="14" key="1">
    <citation type="journal article" date="2016" name="Nat. Commun.">
        <title>The Gonium pectorale genome demonstrates co-option of cell cycle regulation during the evolution of multicellularity.</title>
        <authorList>
            <person name="Hanschen E.R."/>
            <person name="Marriage T.N."/>
            <person name="Ferris P.J."/>
            <person name="Hamaji T."/>
            <person name="Toyoda A."/>
            <person name="Fujiyama A."/>
            <person name="Neme R."/>
            <person name="Noguchi H."/>
            <person name="Minakuchi Y."/>
            <person name="Suzuki M."/>
            <person name="Kawai-Toyooka H."/>
            <person name="Smith D.R."/>
            <person name="Sparks H."/>
            <person name="Anderson J."/>
            <person name="Bakaric R."/>
            <person name="Luria V."/>
            <person name="Karger A."/>
            <person name="Kirschner M.W."/>
            <person name="Durand P.M."/>
            <person name="Michod R.E."/>
            <person name="Nozaki H."/>
            <person name="Olson B.J."/>
        </authorList>
    </citation>
    <scope>NUCLEOTIDE SEQUENCE [LARGE SCALE GENOMIC DNA]</scope>
    <source>
        <strain evidence="14">NIES-2863</strain>
    </source>
</reference>
<accession>A0A150FZ55</accession>
<comment type="caution">
    <text evidence="13">The sequence shown here is derived from an EMBL/GenBank/DDBJ whole genome shotgun (WGS) entry which is preliminary data.</text>
</comment>
<name>A0A150FZ55_GONPE</name>
<dbReference type="GO" id="GO:0005524">
    <property type="term" value="F:ATP binding"/>
    <property type="evidence" value="ECO:0007669"/>
    <property type="project" value="UniProtKB-KW"/>
</dbReference>
<dbReference type="NCBIfam" id="TIGR00418">
    <property type="entry name" value="thrS"/>
    <property type="match status" value="1"/>
</dbReference>
<evidence type="ECO:0000256" key="10">
    <source>
        <dbReference type="ARBA" id="ARBA00031900"/>
    </source>
</evidence>
<dbReference type="FunFam" id="3.40.50.800:FF:000001">
    <property type="entry name" value="Threonine--tRNA ligase"/>
    <property type="match status" value="1"/>
</dbReference>
<dbReference type="AlphaFoldDB" id="A0A150FZ55"/>
<keyword evidence="8" id="KW-0648">Protein biosynthesis</keyword>
<evidence type="ECO:0000256" key="2">
    <source>
        <dbReference type="ARBA" id="ARBA00013163"/>
    </source>
</evidence>
<dbReference type="InterPro" id="IPR036621">
    <property type="entry name" value="Anticodon-bd_dom_sf"/>
</dbReference>
<keyword evidence="3" id="KW-0436">Ligase</keyword>
<dbReference type="InterPro" id="IPR004154">
    <property type="entry name" value="Anticodon-bd"/>
</dbReference>
<dbReference type="CDD" id="cd00771">
    <property type="entry name" value="ThrRS_core"/>
    <property type="match status" value="1"/>
</dbReference>
<dbReference type="Proteomes" id="UP000075714">
    <property type="component" value="Unassembled WGS sequence"/>
</dbReference>
<dbReference type="GO" id="GO:0046872">
    <property type="term" value="F:metal ion binding"/>
    <property type="evidence" value="ECO:0007669"/>
    <property type="project" value="UniProtKB-KW"/>
</dbReference>
<keyword evidence="6" id="KW-0862">Zinc</keyword>
<keyword evidence="4" id="KW-0479">Metal-binding</keyword>
<dbReference type="InterPro" id="IPR012947">
    <property type="entry name" value="tRNA_SAD"/>
</dbReference>
<dbReference type="Pfam" id="PF03129">
    <property type="entry name" value="HGTP_anticodon"/>
    <property type="match status" value="1"/>
</dbReference>
<dbReference type="InterPro" id="IPR033728">
    <property type="entry name" value="ThrRS_core"/>
</dbReference>
<dbReference type="HAMAP" id="MF_00184">
    <property type="entry name" value="Thr_tRNA_synth"/>
    <property type="match status" value="1"/>
</dbReference>
<evidence type="ECO:0000256" key="3">
    <source>
        <dbReference type="ARBA" id="ARBA00022598"/>
    </source>
</evidence>
<evidence type="ECO:0000256" key="8">
    <source>
        <dbReference type="ARBA" id="ARBA00022917"/>
    </source>
</evidence>
<dbReference type="FunFam" id="3.30.930.10:FF:000002">
    <property type="entry name" value="Threonine--tRNA ligase"/>
    <property type="match status" value="1"/>
</dbReference>
<dbReference type="PRINTS" id="PR01047">
    <property type="entry name" value="TRNASYNTHTHR"/>
</dbReference>
<dbReference type="CDD" id="cd00860">
    <property type="entry name" value="ThrRS_anticodon"/>
    <property type="match status" value="1"/>
</dbReference>
<dbReference type="SMART" id="SM00863">
    <property type="entry name" value="tRNA_SAD"/>
    <property type="match status" value="1"/>
</dbReference>
<gene>
    <name evidence="13" type="ORF">GPECTOR_113g281</name>
</gene>
<keyword evidence="7" id="KW-0067">ATP-binding</keyword>
<evidence type="ECO:0000313" key="13">
    <source>
        <dbReference type="EMBL" id="KXZ42869.1"/>
    </source>
</evidence>
<dbReference type="GO" id="GO:0004829">
    <property type="term" value="F:threonine-tRNA ligase activity"/>
    <property type="evidence" value="ECO:0007669"/>
    <property type="project" value="UniProtKB-EC"/>
</dbReference>
<dbReference type="InterPro" id="IPR006195">
    <property type="entry name" value="aa-tRNA-synth_II"/>
</dbReference>
<dbReference type="SUPFAM" id="SSF55681">
    <property type="entry name" value="Class II aaRS and biotin synthetases"/>
    <property type="match status" value="1"/>
</dbReference>
<protein>
    <recommendedName>
        <fullName evidence="2">threonine--tRNA ligase</fullName>
        <ecNumber evidence="2">6.1.1.3</ecNumber>
    </recommendedName>
    <alternativeName>
        <fullName evidence="10">Threonyl-tRNA synthetase</fullName>
    </alternativeName>
</protein>
<comment type="catalytic activity">
    <reaction evidence="11">
        <text>tRNA(Thr) + L-threonine + ATP = L-threonyl-tRNA(Thr) + AMP + diphosphate + H(+)</text>
        <dbReference type="Rhea" id="RHEA:24624"/>
        <dbReference type="Rhea" id="RHEA-COMP:9670"/>
        <dbReference type="Rhea" id="RHEA-COMP:9704"/>
        <dbReference type="ChEBI" id="CHEBI:15378"/>
        <dbReference type="ChEBI" id="CHEBI:30616"/>
        <dbReference type="ChEBI" id="CHEBI:33019"/>
        <dbReference type="ChEBI" id="CHEBI:57926"/>
        <dbReference type="ChEBI" id="CHEBI:78442"/>
        <dbReference type="ChEBI" id="CHEBI:78534"/>
        <dbReference type="ChEBI" id="CHEBI:456215"/>
        <dbReference type="EC" id="6.1.1.3"/>
    </reaction>
</comment>
<dbReference type="PROSITE" id="PS50862">
    <property type="entry name" value="AA_TRNA_LIGASE_II"/>
    <property type="match status" value="1"/>
</dbReference>
<feature type="domain" description="Aminoacyl-transfer RNA synthetases class-II family profile" evidence="12">
    <location>
        <begin position="232"/>
        <end position="497"/>
    </location>
</feature>